<dbReference type="GO" id="GO:0030286">
    <property type="term" value="C:dynein complex"/>
    <property type="evidence" value="ECO:0007669"/>
    <property type="project" value="InterPro"/>
</dbReference>
<dbReference type="Gene3D" id="1.10.238.10">
    <property type="entry name" value="EF-hand"/>
    <property type="match status" value="1"/>
</dbReference>
<dbReference type="AlphaFoldDB" id="A0AAV2TQJ7"/>
<evidence type="ECO:0000313" key="1">
    <source>
        <dbReference type="EMBL" id="CAL5138554.1"/>
    </source>
</evidence>
<protein>
    <recommendedName>
        <fullName evidence="3">Tegument antigen</fullName>
    </recommendedName>
</protein>
<dbReference type="InterPro" id="IPR011992">
    <property type="entry name" value="EF-hand-dom_pair"/>
</dbReference>
<organism evidence="1 2">
    <name type="scientific">Calicophoron daubneyi</name>
    <name type="common">Rumen fluke</name>
    <name type="synonym">Paramphistomum daubneyi</name>
    <dbReference type="NCBI Taxonomy" id="300641"/>
    <lineage>
        <taxon>Eukaryota</taxon>
        <taxon>Metazoa</taxon>
        <taxon>Spiralia</taxon>
        <taxon>Lophotrochozoa</taxon>
        <taxon>Platyhelminthes</taxon>
        <taxon>Trematoda</taxon>
        <taxon>Digenea</taxon>
        <taxon>Plagiorchiida</taxon>
        <taxon>Pronocephalata</taxon>
        <taxon>Paramphistomoidea</taxon>
        <taxon>Paramphistomidae</taxon>
        <taxon>Calicophoron</taxon>
    </lineage>
</organism>
<dbReference type="SMART" id="SM01375">
    <property type="entry name" value="Dynein_light"/>
    <property type="match status" value="1"/>
</dbReference>
<dbReference type="Pfam" id="PF01221">
    <property type="entry name" value="Dynein_light"/>
    <property type="match status" value="1"/>
</dbReference>
<reference evidence="1" key="1">
    <citation type="submission" date="2024-06" db="EMBL/GenBank/DDBJ databases">
        <authorList>
            <person name="Liu X."/>
            <person name="Lenzi L."/>
            <person name="Haldenby T S."/>
            <person name="Uol C."/>
        </authorList>
    </citation>
    <scope>NUCLEOTIDE SEQUENCE</scope>
</reference>
<evidence type="ECO:0008006" key="3">
    <source>
        <dbReference type="Google" id="ProtNLM"/>
    </source>
</evidence>
<comment type="caution">
    <text evidence="1">The sequence shown here is derived from an EMBL/GenBank/DDBJ whole genome shotgun (WGS) entry which is preliminary data.</text>
</comment>
<dbReference type="CDD" id="cd21454">
    <property type="entry name" value="DLC-like_TAL"/>
    <property type="match status" value="1"/>
</dbReference>
<name>A0AAV2TQJ7_CALDB</name>
<dbReference type="Gene3D" id="3.30.740.10">
    <property type="entry name" value="Protein Inhibitor Of Neuronal Nitric Oxide Synthase"/>
    <property type="match status" value="1"/>
</dbReference>
<gene>
    <name evidence="1" type="ORF">CDAUBV1_LOCUS13380</name>
</gene>
<dbReference type="GO" id="GO:0007017">
    <property type="term" value="P:microtubule-based process"/>
    <property type="evidence" value="ECO:0007669"/>
    <property type="project" value="InterPro"/>
</dbReference>
<dbReference type="InterPro" id="IPR001372">
    <property type="entry name" value="Dynein_light_chain_typ-1/2"/>
</dbReference>
<proteinExistence type="predicted"/>
<evidence type="ECO:0000313" key="2">
    <source>
        <dbReference type="Proteomes" id="UP001497525"/>
    </source>
</evidence>
<dbReference type="SUPFAM" id="SSF47473">
    <property type="entry name" value="EF-hand"/>
    <property type="match status" value="1"/>
</dbReference>
<dbReference type="InterPro" id="IPR037177">
    <property type="entry name" value="DLC_sf"/>
</dbReference>
<accession>A0AAV2TQJ7</accession>
<dbReference type="EMBL" id="CAXLJL010000501">
    <property type="protein sequence ID" value="CAL5138554.1"/>
    <property type="molecule type" value="Genomic_DNA"/>
</dbReference>
<sequence length="172" mass="20313">MDGFVEAFYEIDKSRKEWISIEQLEEYMKANELDETFVQRWKSLFDPEGTGRIKLVKFCQVLGLEVKRVRRQFNAGKSEDVEIIDTDMTEAKRVTVSATVREGLNQFPEDDLSLVKWIKKRMDQQFERTWNVIIIQGRYNSFYSHETGTNMCFRMGDRIFLIYKTPDPTGSL</sequence>
<dbReference type="Proteomes" id="UP001497525">
    <property type="component" value="Unassembled WGS sequence"/>
</dbReference>
<dbReference type="SUPFAM" id="SSF54648">
    <property type="entry name" value="DLC"/>
    <property type="match status" value="1"/>
</dbReference>